<dbReference type="InterPro" id="IPR013761">
    <property type="entry name" value="SAM/pointed_sf"/>
</dbReference>
<evidence type="ECO:0000313" key="2">
    <source>
        <dbReference type="EMBL" id="GBG70069.1"/>
    </source>
</evidence>
<feature type="compositionally biased region" description="Acidic residues" evidence="1">
    <location>
        <begin position="399"/>
        <end position="422"/>
    </location>
</feature>
<evidence type="ECO:0000313" key="3">
    <source>
        <dbReference type="Proteomes" id="UP000265515"/>
    </source>
</evidence>
<keyword evidence="3" id="KW-1185">Reference proteome</keyword>
<gene>
    <name evidence="2" type="ORF">CBR_g5703</name>
</gene>
<evidence type="ECO:0000256" key="1">
    <source>
        <dbReference type="SAM" id="MobiDB-lite"/>
    </source>
</evidence>
<name>A0A388KJ60_CHABU</name>
<feature type="compositionally biased region" description="Polar residues" evidence="1">
    <location>
        <begin position="1"/>
        <end position="10"/>
    </location>
</feature>
<proteinExistence type="predicted"/>
<dbReference type="Proteomes" id="UP000265515">
    <property type="component" value="Unassembled WGS sequence"/>
</dbReference>
<dbReference type="AlphaFoldDB" id="A0A388KJ60"/>
<protein>
    <submittedName>
        <fullName evidence="2">Uncharacterized protein</fullName>
    </submittedName>
</protein>
<dbReference type="Gramene" id="GBG70069">
    <property type="protein sequence ID" value="GBG70069"/>
    <property type="gene ID" value="CBR_g5703"/>
</dbReference>
<comment type="caution">
    <text evidence="2">The sequence shown here is derived from an EMBL/GenBank/DDBJ whole genome shotgun (WGS) entry which is preliminary data.</text>
</comment>
<dbReference type="SUPFAM" id="SSF47769">
    <property type="entry name" value="SAM/Pointed domain"/>
    <property type="match status" value="1"/>
</dbReference>
<dbReference type="EMBL" id="BFEA01000125">
    <property type="protein sequence ID" value="GBG70069.1"/>
    <property type="molecule type" value="Genomic_DNA"/>
</dbReference>
<reference evidence="2 3" key="1">
    <citation type="journal article" date="2018" name="Cell">
        <title>The Chara Genome: Secondary Complexity and Implications for Plant Terrestrialization.</title>
        <authorList>
            <person name="Nishiyama T."/>
            <person name="Sakayama H."/>
            <person name="Vries J.D."/>
            <person name="Buschmann H."/>
            <person name="Saint-Marcoux D."/>
            <person name="Ullrich K.K."/>
            <person name="Haas F.B."/>
            <person name="Vanderstraeten L."/>
            <person name="Becker D."/>
            <person name="Lang D."/>
            <person name="Vosolsobe S."/>
            <person name="Rombauts S."/>
            <person name="Wilhelmsson P.K.I."/>
            <person name="Janitza P."/>
            <person name="Kern R."/>
            <person name="Heyl A."/>
            <person name="Rumpler F."/>
            <person name="Villalobos L.I.A.C."/>
            <person name="Clay J.M."/>
            <person name="Skokan R."/>
            <person name="Toyoda A."/>
            <person name="Suzuki Y."/>
            <person name="Kagoshima H."/>
            <person name="Schijlen E."/>
            <person name="Tajeshwar N."/>
            <person name="Catarino B."/>
            <person name="Hetherington A.J."/>
            <person name="Saltykova A."/>
            <person name="Bonnot C."/>
            <person name="Breuninger H."/>
            <person name="Symeonidi A."/>
            <person name="Radhakrishnan G.V."/>
            <person name="Van Nieuwerburgh F."/>
            <person name="Deforce D."/>
            <person name="Chang C."/>
            <person name="Karol K.G."/>
            <person name="Hedrich R."/>
            <person name="Ulvskov P."/>
            <person name="Glockner G."/>
            <person name="Delwiche C.F."/>
            <person name="Petrasek J."/>
            <person name="Van de Peer Y."/>
            <person name="Friml J."/>
            <person name="Beilby M."/>
            <person name="Dolan L."/>
            <person name="Kohara Y."/>
            <person name="Sugano S."/>
            <person name="Fujiyama A."/>
            <person name="Delaux P.-M."/>
            <person name="Quint M."/>
            <person name="TheiBen G."/>
            <person name="Hagemann M."/>
            <person name="Harholt J."/>
            <person name="Dunand C."/>
            <person name="Zachgo S."/>
            <person name="Langdale J."/>
            <person name="Maumus F."/>
            <person name="Straeten D.V.D."/>
            <person name="Gould S.B."/>
            <person name="Rensing S.A."/>
        </authorList>
    </citation>
    <scope>NUCLEOTIDE SEQUENCE [LARGE SCALE GENOMIC DNA]</scope>
    <source>
        <strain evidence="2 3">S276</strain>
    </source>
</reference>
<feature type="region of interest" description="Disordered" evidence="1">
    <location>
        <begin position="345"/>
        <end position="468"/>
    </location>
</feature>
<sequence length="764" mass="86839">MVVDTSSSELLSPFERGRHGGHMSQPQSSGWVVDAVLPCGTQACLTRVNFSRCLSTSCWSHWHRGNNVWPRIIHWRPPSSSLSVGGSGAAGILVCPSSSSLSSSSSSSFLKGHGWDDLNPLAKLLCQYKSSHNRGRHQAPVRTDFQRLCIRSAGRPKVKTKMTTPKQKTPMQLKQDEARAAKRARRKAERLEIKASRPKPDFMTKLMEDWTNDDVIDFATMHLRLRKEDVDKLRIHRVTGKVLEFYTAEDIRRRLWIRPLAAKKLSKGIHLYPKPKQKLVLVVEVNEYGFAERLPVRVRSTDDVKLYLAERGALGLRRLAVGRDKRTIARYEFLRDKREYTLVFPKPRKDTGEAMQISAEQQAEEDAEMEEIFLDPSDELSSEDEHEASDDMYSGPDDKLDEEDEEEDDDDDEEGDEDEAEECQSMFHNEDSSEGASQKGVTAGHRGESYLVGRDTKEAGEGSQVRVSEDMRQASDGMLLQERVADNSGADVAGIGSTFRDPVPSYMKDRRRGRMDVELGEAVVQVFQERFPDLLLLPELSALPLRPRKITREERLREREKAEQRARALRRQTRFRLLRGREEPIQLRKIAKGEDAYMVWDVVAYAEDGGSDRLPGVMVVAYRKEIAVSQDVRDADWLARTMVMRARQENAGYWRDYVPFRGLAIVPVLAFETIPLLEEGTLSLGSQTIGVPIFVRVKDETGHTGEPKESDKAPEWRLWDRSIPVLKARPWVRGRHPKEKCLKVDLESGIPMLTRPIVDVRSPS</sequence>
<feature type="region of interest" description="Disordered" evidence="1">
    <location>
        <begin position="1"/>
        <end position="25"/>
    </location>
</feature>
<feature type="compositionally biased region" description="Acidic residues" evidence="1">
    <location>
        <begin position="362"/>
        <end position="390"/>
    </location>
</feature>
<organism evidence="2 3">
    <name type="scientific">Chara braunii</name>
    <name type="common">Braun's stonewort</name>
    <dbReference type="NCBI Taxonomy" id="69332"/>
    <lineage>
        <taxon>Eukaryota</taxon>
        <taxon>Viridiplantae</taxon>
        <taxon>Streptophyta</taxon>
        <taxon>Charophyceae</taxon>
        <taxon>Charales</taxon>
        <taxon>Characeae</taxon>
        <taxon>Chara</taxon>
    </lineage>
</organism>
<accession>A0A388KJ60</accession>